<dbReference type="EMBL" id="QUSZ01005188">
    <property type="protein sequence ID" value="RHY10890.1"/>
    <property type="molecule type" value="Genomic_DNA"/>
</dbReference>
<feature type="transmembrane region" description="Helical" evidence="9">
    <location>
        <begin position="650"/>
        <end position="671"/>
    </location>
</feature>
<evidence type="ECO:0000256" key="6">
    <source>
        <dbReference type="ARBA" id="ARBA00022989"/>
    </source>
</evidence>
<dbReference type="GO" id="GO:0015179">
    <property type="term" value="F:L-amino acid transmembrane transporter activity"/>
    <property type="evidence" value="ECO:0007669"/>
    <property type="project" value="TreeGrafter"/>
</dbReference>
<evidence type="ECO:0000256" key="2">
    <source>
        <dbReference type="ARBA" id="ARBA00008066"/>
    </source>
</evidence>
<reference evidence="11 12" key="1">
    <citation type="submission" date="2018-08" db="EMBL/GenBank/DDBJ databases">
        <title>Aphanomyces genome sequencing and annotation.</title>
        <authorList>
            <person name="Minardi D."/>
            <person name="Oidtmann B."/>
            <person name="Van Der Giezen M."/>
            <person name="Studholme D.J."/>
        </authorList>
    </citation>
    <scope>NUCLEOTIDE SEQUENCE [LARGE SCALE GENOMIC DNA]</scope>
    <source>
        <strain evidence="11 12">Kv</strain>
    </source>
</reference>
<dbReference type="PANTHER" id="PTHR22950:SF458">
    <property type="entry name" value="SODIUM-COUPLED NEUTRAL AMINO ACID TRANSPORTER 11-RELATED"/>
    <property type="match status" value="1"/>
</dbReference>
<evidence type="ECO:0000256" key="7">
    <source>
        <dbReference type="ARBA" id="ARBA00023136"/>
    </source>
</evidence>
<feature type="transmembrane region" description="Helical" evidence="9">
    <location>
        <begin position="729"/>
        <end position="752"/>
    </location>
</feature>
<dbReference type="VEuPathDB" id="FungiDB:H257_03175"/>
<feature type="transmembrane region" description="Helical" evidence="9">
    <location>
        <begin position="683"/>
        <end position="706"/>
    </location>
</feature>
<feature type="transmembrane region" description="Helical" evidence="9">
    <location>
        <begin position="563"/>
        <end position="587"/>
    </location>
</feature>
<dbReference type="Proteomes" id="UP000265427">
    <property type="component" value="Unassembled WGS sequence"/>
</dbReference>
<evidence type="ECO:0000256" key="5">
    <source>
        <dbReference type="ARBA" id="ARBA00022970"/>
    </source>
</evidence>
<comment type="similarity">
    <text evidence="2">Belongs to the amino acid/polyamine transporter 2 family.</text>
</comment>
<comment type="caution">
    <text evidence="11">The sequence shown here is derived from an EMBL/GenBank/DDBJ whole genome shotgun (WGS) entry which is preliminary data.</text>
</comment>
<feature type="transmembrane region" description="Helical" evidence="9">
    <location>
        <begin position="521"/>
        <end position="543"/>
    </location>
</feature>
<dbReference type="PANTHER" id="PTHR22950">
    <property type="entry name" value="AMINO ACID TRANSPORTER"/>
    <property type="match status" value="1"/>
</dbReference>
<feature type="compositionally biased region" description="Basic and acidic residues" evidence="8">
    <location>
        <begin position="291"/>
        <end position="308"/>
    </location>
</feature>
<evidence type="ECO:0000256" key="3">
    <source>
        <dbReference type="ARBA" id="ARBA00022448"/>
    </source>
</evidence>
<evidence type="ECO:0000256" key="1">
    <source>
        <dbReference type="ARBA" id="ARBA00004141"/>
    </source>
</evidence>
<feature type="compositionally biased region" description="Basic and acidic residues" evidence="8">
    <location>
        <begin position="315"/>
        <end position="327"/>
    </location>
</feature>
<protein>
    <recommendedName>
        <fullName evidence="10">Amino acid transporter transmembrane domain-containing protein</fullName>
    </recommendedName>
</protein>
<feature type="region of interest" description="Disordered" evidence="8">
    <location>
        <begin position="188"/>
        <end position="222"/>
    </location>
</feature>
<sequence>MRLPRTTAQPLEETEGLMTPKDAKTHENDLALEAEHQSRKEEMLISEVVCVPWTDRIAPSSGVKIGRRRNHRQAHDVTTTLQEGTTIHLVGTPFHEETLAPHEEIPVLQDDTLVLHAGTLVHHPDETLVHLDESLRGPNETIPLGLATSVLRHSIVEVHRVKGIPHAATPSAVVLSESKEDVAQATLASASLPKDQHHPRNRAGEQAPAKHDHCEGLKNPSSRVYTAEELAGLKLMQRSADEHAAKNADRNARKDPQETKHRTPEDGHVNKPWNYPNDVKKGTTVPLEQSQDMKRGDHSKDEWADITRRKPLQRSAEENNVMRKYPKEATNGAMSKDEIETSQGKKRKAESEEGRGGSAKQPTRKKLDKPPRPVYSNPKTEAWAQTWTDVWQKYREANRVETKCLALQGDVDLSSFMVALAESELATVGQRIQAHEARLQQWERDGVLDMIAAGRPAWSAAAIALVYDQHGFDVVPAVSESTAASSTPHSWGVFFNLTNAIAGASIIYIPHAMADGGFLPVLGLLLLCGGITWYAMNILIVLGHHHHVQSYEDLAQLAFGVPGYLAVCFFQFTFSFGANCSYLLVIADTLPVVIGRLCKMHFAHGEPVPSSQTSWYLRLVADRNICVTLVAVLVLLPICIHRSFASLEKFAGVSVLSVVVCTGVIVYECMFHKDEYVAESRGFMYDYVAVHPDIFPALGTIAFAYVCQHQTFLLYNTMSPPTPRGFADISRAGVAVSVALIFALSIPGYLLFLQATRSDIFLNFTNLSYVEMM</sequence>
<feature type="region of interest" description="Disordered" evidence="8">
    <location>
        <begin position="1"/>
        <end position="22"/>
    </location>
</feature>
<keyword evidence="6 9" id="KW-1133">Transmembrane helix</keyword>
<name>A0A397ASN0_APHAT</name>
<dbReference type="InterPro" id="IPR013057">
    <property type="entry name" value="AA_transpt_TM"/>
</dbReference>
<comment type="subcellular location">
    <subcellularLocation>
        <location evidence="1">Membrane</location>
        <topology evidence="1">Multi-pass membrane protein</topology>
    </subcellularLocation>
</comment>
<evidence type="ECO:0000313" key="11">
    <source>
        <dbReference type="EMBL" id="RHY10890.1"/>
    </source>
</evidence>
<feature type="domain" description="Amino acid transporter transmembrane" evidence="10">
    <location>
        <begin position="491"/>
        <end position="767"/>
    </location>
</feature>
<evidence type="ECO:0000313" key="12">
    <source>
        <dbReference type="Proteomes" id="UP000265427"/>
    </source>
</evidence>
<evidence type="ECO:0000259" key="10">
    <source>
        <dbReference type="Pfam" id="PF01490"/>
    </source>
</evidence>
<evidence type="ECO:0000256" key="9">
    <source>
        <dbReference type="SAM" id="Phobius"/>
    </source>
</evidence>
<organism evidence="11 12">
    <name type="scientific">Aphanomyces astaci</name>
    <name type="common">Crayfish plague agent</name>
    <dbReference type="NCBI Taxonomy" id="112090"/>
    <lineage>
        <taxon>Eukaryota</taxon>
        <taxon>Sar</taxon>
        <taxon>Stramenopiles</taxon>
        <taxon>Oomycota</taxon>
        <taxon>Saprolegniomycetes</taxon>
        <taxon>Saprolegniales</taxon>
        <taxon>Verrucalvaceae</taxon>
        <taxon>Aphanomyces</taxon>
    </lineage>
</organism>
<keyword evidence="3" id="KW-0813">Transport</keyword>
<keyword evidence="4 9" id="KW-0812">Transmembrane</keyword>
<dbReference type="GO" id="GO:0016020">
    <property type="term" value="C:membrane"/>
    <property type="evidence" value="ECO:0007669"/>
    <property type="project" value="UniProtKB-SubCell"/>
</dbReference>
<proteinExistence type="inferred from homology"/>
<feature type="transmembrane region" description="Helical" evidence="9">
    <location>
        <begin position="491"/>
        <end position="509"/>
    </location>
</feature>
<gene>
    <name evidence="11" type="ORF">DYB36_009615</name>
</gene>
<dbReference type="VEuPathDB" id="FungiDB:H257_03176"/>
<keyword evidence="5" id="KW-0029">Amino-acid transport</keyword>
<dbReference type="Pfam" id="PF01490">
    <property type="entry name" value="Aa_trans"/>
    <property type="match status" value="1"/>
</dbReference>
<accession>A0A397ASN0</accession>
<dbReference type="AlphaFoldDB" id="A0A397ASN0"/>
<feature type="transmembrane region" description="Helical" evidence="9">
    <location>
        <begin position="625"/>
        <end position="644"/>
    </location>
</feature>
<feature type="region of interest" description="Disordered" evidence="8">
    <location>
        <begin position="240"/>
        <end position="380"/>
    </location>
</feature>
<keyword evidence="7 9" id="KW-0472">Membrane</keyword>
<evidence type="ECO:0000256" key="8">
    <source>
        <dbReference type="SAM" id="MobiDB-lite"/>
    </source>
</evidence>
<feature type="compositionally biased region" description="Basic and acidic residues" evidence="8">
    <location>
        <begin position="240"/>
        <end position="269"/>
    </location>
</feature>
<evidence type="ECO:0000256" key="4">
    <source>
        <dbReference type="ARBA" id="ARBA00022692"/>
    </source>
</evidence>